<organism evidence="8 9">
    <name type="scientific">Planifilum fulgidum</name>
    <dbReference type="NCBI Taxonomy" id="201973"/>
    <lineage>
        <taxon>Bacteria</taxon>
        <taxon>Bacillati</taxon>
        <taxon>Bacillota</taxon>
        <taxon>Bacilli</taxon>
        <taxon>Bacillales</taxon>
        <taxon>Thermoactinomycetaceae</taxon>
        <taxon>Planifilum</taxon>
    </lineage>
</organism>
<protein>
    <recommendedName>
        <fullName evidence="6">Heat-inducible transcription repressor HrcA</fullName>
    </recommendedName>
</protein>
<dbReference type="FunFam" id="1.10.10.10:FF:000049">
    <property type="entry name" value="Heat-inducible transcription repressor HrcA"/>
    <property type="match status" value="1"/>
</dbReference>
<keyword evidence="1 6" id="KW-0678">Repressor</keyword>
<comment type="similarity">
    <text evidence="6">Belongs to the HrcA family.</text>
</comment>
<evidence type="ECO:0000259" key="7">
    <source>
        <dbReference type="Pfam" id="PF01628"/>
    </source>
</evidence>
<dbReference type="OrthoDB" id="9783139at2"/>
<keyword evidence="3 6" id="KW-0346">Stress response</keyword>
<dbReference type="InterPro" id="IPR023120">
    <property type="entry name" value="WHTH_transcript_rep_HrcA_IDD"/>
</dbReference>
<evidence type="ECO:0000256" key="6">
    <source>
        <dbReference type="HAMAP-Rule" id="MF_00081"/>
    </source>
</evidence>
<dbReference type="InterPro" id="IPR021153">
    <property type="entry name" value="HrcA_C"/>
</dbReference>
<dbReference type="Gene3D" id="1.10.10.10">
    <property type="entry name" value="Winged helix-like DNA-binding domain superfamily/Winged helix DNA-binding domain"/>
    <property type="match status" value="1"/>
</dbReference>
<dbReference type="NCBIfam" id="TIGR00331">
    <property type="entry name" value="hrcA"/>
    <property type="match status" value="1"/>
</dbReference>
<reference evidence="8 9" key="1">
    <citation type="submission" date="2016-10" db="EMBL/GenBank/DDBJ databases">
        <authorList>
            <person name="de Groot N.N."/>
        </authorList>
    </citation>
    <scope>NUCLEOTIDE SEQUENCE [LARGE SCALE GENOMIC DNA]</scope>
    <source>
        <strain evidence="8 9">DSM 44945</strain>
    </source>
</reference>
<dbReference type="SUPFAM" id="SSF46785">
    <property type="entry name" value="Winged helix' DNA-binding domain"/>
    <property type="match status" value="1"/>
</dbReference>
<evidence type="ECO:0000256" key="1">
    <source>
        <dbReference type="ARBA" id="ARBA00022491"/>
    </source>
</evidence>
<keyword evidence="2 6" id="KW-0805">Transcription regulation</keyword>
<evidence type="ECO:0000256" key="2">
    <source>
        <dbReference type="ARBA" id="ARBA00023015"/>
    </source>
</evidence>
<evidence type="ECO:0000313" key="9">
    <source>
        <dbReference type="Proteomes" id="UP000198661"/>
    </source>
</evidence>
<dbReference type="HAMAP" id="MF_00081">
    <property type="entry name" value="HrcA"/>
    <property type="match status" value="1"/>
</dbReference>
<proteinExistence type="inferred from homology"/>
<dbReference type="RefSeq" id="WP_092035600.1">
    <property type="nucleotide sequence ID" value="NZ_FOOK01000002.1"/>
</dbReference>
<dbReference type="Gene3D" id="3.30.390.60">
    <property type="entry name" value="Heat-inducible transcription repressor hrca homolog, domain 3"/>
    <property type="match status" value="1"/>
</dbReference>
<dbReference type="PANTHER" id="PTHR34824">
    <property type="entry name" value="HEAT-INDUCIBLE TRANSCRIPTION REPRESSOR HRCA"/>
    <property type="match status" value="1"/>
</dbReference>
<dbReference type="PANTHER" id="PTHR34824:SF1">
    <property type="entry name" value="HEAT-INDUCIBLE TRANSCRIPTION REPRESSOR HRCA"/>
    <property type="match status" value="1"/>
</dbReference>
<accession>A0A1I2KPZ5</accession>
<keyword evidence="9" id="KW-1185">Reference proteome</keyword>
<feature type="domain" description="Heat-inducible transcription repressor HrcA C-terminal" evidence="7">
    <location>
        <begin position="104"/>
        <end position="322"/>
    </location>
</feature>
<dbReference type="Pfam" id="PF01628">
    <property type="entry name" value="HrcA"/>
    <property type="match status" value="1"/>
</dbReference>
<keyword evidence="4 6" id="KW-0804">Transcription</keyword>
<dbReference type="AlphaFoldDB" id="A0A1I2KPZ5"/>
<dbReference type="GO" id="GO:0003677">
    <property type="term" value="F:DNA binding"/>
    <property type="evidence" value="ECO:0007669"/>
    <property type="project" value="InterPro"/>
</dbReference>
<dbReference type="InterPro" id="IPR002571">
    <property type="entry name" value="HrcA"/>
</dbReference>
<sequence length="341" mass="39128">MLTERQEKILQAVVDDYILTAEPVGSRTVSKRKGVGYSAATIRNEMADLEEMGYLEQPHTSAGRIPSHKGYRYYVDHLLPPFRPRTSDIRMLKRLFTLQMDELEQVFQETASILSKLTQYTTVILGPKVNEDKLRHLQVVPLSEKNAVVVVVTDAGHVEKRRFTIPEGISLSSIEKLVNLLNHRLKGLPLVQLKQTVHRELMDELSRYVDQYEYLMDMIDEMLQREQEERIYFSGTTNILNQPEFRDVEKVKRLFDLFDQTDVVLQLFGSTDSGVQVRIGKENRCEAVDNCSIVSASYTVNGRSVGTISVLGPTRMNYKRVISLLEMLAIDFSDHLRRLFG</sequence>
<evidence type="ECO:0000256" key="3">
    <source>
        <dbReference type="ARBA" id="ARBA00023016"/>
    </source>
</evidence>
<comment type="function">
    <text evidence="5 6">Negative regulator of class I heat shock genes (grpE-dnaK-dnaJ and groELS operons). Prevents heat-shock induction of these operons.</text>
</comment>
<name>A0A1I2KPZ5_9BACL</name>
<dbReference type="GO" id="GO:0045892">
    <property type="term" value="P:negative regulation of DNA-templated transcription"/>
    <property type="evidence" value="ECO:0007669"/>
    <property type="project" value="UniProtKB-UniRule"/>
</dbReference>
<dbReference type="STRING" id="201973.SAMN04488025_102170"/>
<evidence type="ECO:0000256" key="5">
    <source>
        <dbReference type="ARBA" id="ARBA00055319"/>
    </source>
</evidence>
<evidence type="ECO:0000313" key="8">
    <source>
        <dbReference type="EMBL" id="SFF68320.1"/>
    </source>
</evidence>
<dbReference type="InterPro" id="IPR036390">
    <property type="entry name" value="WH_DNA-bd_sf"/>
</dbReference>
<dbReference type="PIRSF" id="PIRSF005485">
    <property type="entry name" value="HrcA"/>
    <property type="match status" value="1"/>
</dbReference>
<evidence type="ECO:0000256" key="4">
    <source>
        <dbReference type="ARBA" id="ARBA00023163"/>
    </source>
</evidence>
<dbReference type="Proteomes" id="UP000198661">
    <property type="component" value="Unassembled WGS sequence"/>
</dbReference>
<dbReference type="InterPro" id="IPR036388">
    <property type="entry name" value="WH-like_DNA-bd_sf"/>
</dbReference>
<gene>
    <name evidence="6" type="primary">hrcA</name>
    <name evidence="8" type="ORF">SAMN04488025_102170</name>
</gene>
<dbReference type="SUPFAM" id="SSF55781">
    <property type="entry name" value="GAF domain-like"/>
    <property type="match status" value="1"/>
</dbReference>
<dbReference type="InterPro" id="IPR029016">
    <property type="entry name" value="GAF-like_dom_sf"/>
</dbReference>
<dbReference type="EMBL" id="FOOK01000002">
    <property type="protein sequence ID" value="SFF68320.1"/>
    <property type="molecule type" value="Genomic_DNA"/>
</dbReference>
<dbReference type="Gene3D" id="3.30.450.40">
    <property type="match status" value="1"/>
</dbReference>